<reference evidence="2" key="1">
    <citation type="journal article" date="2013" name="Nat. Genet.">
        <title>The draft genomes of soft-shell turtle and green sea turtle yield insights into the development and evolution of the turtle-specific body plan.</title>
        <authorList>
            <person name="Wang Z."/>
            <person name="Pascual-Anaya J."/>
            <person name="Zadissa A."/>
            <person name="Li W."/>
            <person name="Niimura Y."/>
            <person name="Huang Z."/>
            <person name="Li C."/>
            <person name="White S."/>
            <person name="Xiong Z."/>
            <person name="Fang D."/>
            <person name="Wang B."/>
            <person name="Ming Y."/>
            <person name="Chen Y."/>
            <person name="Zheng Y."/>
            <person name="Kuraku S."/>
            <person name="Pignatelli M."/>
            <person name="Herrero J."/>
            <person name="Beal K."/>
            <person name="Nozawa M."/>
            <person name="Li Q."/>
            <person name="Wang J."/>
            <person name="Zhang H."/>
            <person name="Yu L."/>
            <person name="Shigenobu S."/>
            <person name="Wang J."/>
            <person name="Liu J."/>
            <person name="Flicek P."/>
            <person name="Searle S."/>
            <person name="Wang J."/>
            <person name="Kuratani S."/>
            <person name="Yin Y."/>
            <person name="Aken B."/>
            <person name="Zhang G."/>
            <person name="Irie N."/>
        </authorList>
    </citation>
    <scope>NUCLEOTIDE SEQUENCE [LARGE SCALE GENOMIC DNA]</scope>
</reference>
<proteinExistence type="predicted"/>
<dbReference type="EMBL" id="KB519249">
    <property type="protein sequence ID" value="EMP38558.1"/>
    <property type="molecule type" value="Genomic_DNA"/>
</dbReference>
<accession>M7C2D0</accession>
<dbReference type="AlphaFoldDB" id="M7C2D0"/>
<evidence type="ECO:0000313" key="1">
    <source>
        <dbReference type="EMBL" id="EMP38558.1"/>
    </source>
</evidence>
<gene>
    <name evidence="1" type="ORF">UY3_04233</name>
</gene>
<evidence type="ECO:0000313" key="2">
    <source>
        <dbReference type="Proteomes" id="UP000031443"/>
    </source>
</evidence>
<organism evidence="1 2">
    <name type="scientific">Chelonia mydas</name>
    <name type="common">Green sea-turtle</name>
    <name type="synonym">Chelonia agassizi</name>
    <dbReference type="NCBI Taxonomy" id="8469"/>
    <lineage>
        <taxon>Eukaryota</taxon>
        <taxon>Metazoa</taxon>
        <taxon>Chordata</taxon>
        <taxon>Craniata</taxon>
        <taxon>Vertebrata</taxon>
        <taxon>Euteleostomi</taxon>
        <taxon>Archelosauria</taxon>
        <taxon>Testudinata</taxon>
        <taxon>Testudines</taxon>
        <taxon>Cryptodira</taxon>
        <taxon>Durocryptodira</taxon>
        <taxon>Americhelydia</taxon>
        <taxon>Chelonioidea</taxon>
        <taxon>Cheloniidae</taxon>
        <taxon>Chelonia</taxon>
    </lineage>
</organism>
<name>M7C2D0_CHEMY</name>
<protein>
    <submittedName>
        <fullName evidence="1">Uncharacterized protein</fullName>
    </submittedName>
</protein>
<dbReference type="Proteomes" id="UP000031443">
    <property type="component" value="Unassembled WGS sequence"/>
</dbReference>
<sequence length="79" mass="8977">MELEQQWWGNGFGSSILGKMEKGVDWRGKAKDECGYNLGNFHGLKIQRSMCFDAKVRIQTLQCIVCLIAQHVYQILVAS</sequence>
<keyword evidence="2" id="KW-1185">Reference proteome</keyword>